<evidence type="ECO:0000313" key="5">
    <source>
        <dbReference type="Proteomes" id="UP000077245"/>
    </source>
</evidence>
<evidence type="ECO:0000313" key="4">
    <source>
        <dbReference type="EMBL" id="KZX12925.1"/>
    </source>
</evidence>
<keyword evidence="5" id="KW-1185">Reference proteome</keyword>
<name>A0A162FH09_9EURY</name>
<dbReference type="PANTHER" id="PTHR10784">
    <property type="entry name" value="TRANSLATION INITIATION FACTOR 6"/>
    <property type="match status" value="1"/>
</dbReference>
<dbReference type="InterPro" id="IPR002769">
    <property type="entry name" value="eIF6"/>
</dbReference>
<reference evidence="4 5" key="1">
    <citation type="submission" date="2016-04" db="EMBL/GenBank/DDBJ databases">
        <title>Genome sequence of Methanobrevibacter curvatus DSM 11111.</title>
        <authorList>
            <person name="Poehlein A."/>
            <person name="Seedorf H."/>
            <person name="Daniel R."/>
        </authorList>
    </citation>
    <scope>NUCLEOTIDE SEQUENCE [LARGE SCALE GENOMIC DNA]</scope>
    <source>
        <strain evidence="4 5">DSM 11111</strain>
    </source>
</reference>
<accession>A0A162FH09</accession>
<organism evidence="4 5">
    <name type="scientific">Methanobrevibacter curvatus</name>
    <dbReference type="NCBI Taxonomy" id="49547"/>
    <lineage>
        <taxon>Archaea</taxon>
        <taxon>Methanobacteriati</taxon>
        <taxon>Methanobacteriota</taxon>
        <taxon>Methanomada group</taxon>
        <taxon>Methanobacteria</taxon>
        <taxon>Methanobacteriales</taxon>
        <taxon>Methanobacteriaceae</taxon>
        <taxon>Methanobrevibacter</taxon>
    </lineage>
</organism>
<dbReference type="GO" id="GO:0042256">
    <property type="term" value="P:cytosolic ribosome assembly"/>
    <property type="evidence" value="ECO:0007669"/>
    <property type="project" value="InterPro"/>
</dbReference>
<proteinExistence type="inferred from homology"/>
<gene>
    <name evidence="3" type="primary">eif6</name>
    <name evidence="4" type="ORF">MBCUR_08140</name>
</gene>
<dbReference type="Proteomes" id="UP000077245">
    <property type="component" value="Unassembled WGS sequence"/>
</dbReference>
<dbReference type="EMBL" id="LWMV01000158">
    <property type="protein sequence ID" value="KZX12925.1"/>
    <property type="molecule type" value="Genomic_DNA"/>
</dbReference>
<sequence>MLKRLNLLGNPNSGIYISLTDDIALVPFNFPSQAENELKEALDVDIINATISGSHLLGALSVGNKNGFLVSPYIFDKEIEDLEEQGIKVEKIPDKYTAVGNIIALNDKGALVSPLLNDKSTNLISEFLEIDVQKSTVAGFNIIGSLMNITNKGGLVHRDSSIEELNFIQKVFKVEVDIGTVGHGIALVGACSIGNSYGAIVPEKTTGPEIIRVEEALNFLED</sequence>
<dbReference type="Pfam" id="PF01912">
    <property type="entry name" value="eIF-6"/>
    <property type="match status" value="1"/>
</dbReference>
<dbReference type="AlphaFoldDB" id="A0A162FH09"/>
<protein>
    <recommendedName>
        <fullName evidence="3">Translation initiation factor 6</fullName>
        <shortName evidence="3">aIF-6</shortName>
    </recommendedName>
</protein>
<keyword evidence="1 3" id="KW-0396">Initiation factor</keyword>
<evidence type="ECO:0000256" key="1">
    <source>
        <dbReference type="ARBA" id="ARBA00022540"/>
    </source>
</evidence>
<dbReference type="SMART" id="SM00654">
    <property type="entry name" value="eIF6"/>
    <property type="match status" value="1"/>
</dbReference>
<dbReference type="OrthoDB" id="33582at2157"/>
<dbReference type="Gene3D" id="3.75.10.10">
    <property type="entry name" value="L-arginine/glycine Amidinotransferase, Chain A"/>
    <property type="match status" value="1"/>
</dbReference>
<comment type="similarity">
    <text evidence="3">Belongs to the eIF-6 family.</text>
</comment>
<comment type="function">
    <text evidence="3">Binds to the 50S ribosomal subunit and prevents its association with the 30S ribosomal subunit to form the 70S initiation complex.</text>
</comment>
<dbReference type="PIRSF" id="PIRSF006413">
    <property type="entry name" value="IF-6"/>
    <property type="match status" value="1"/>
</dbReference>
<comment type="caution">
    <text evidence="4">The sequence shown here is derived from an EMBL/GenBank/DDBJ whole genome shotgun (WGS) entry which is preliminary data.</text>
</comment>
<evidence type="ECO:0000256" key="3">
    <source>
        <dbReference type="HAMAP-Rule" id="MF_00032"/>
    </source>
</evidence>
<dbReference type="PATRIC" id="fig|49547.3.peg.880"/>
<keyword evidence="2 3" id="KW-0648">Protein biosynthesis</keyword>
<dbReference type="SUPFAM" id="SSF55909">
    <property type="entry name" value="Pentein"/>
    <property type="match status" value="1"/>
</dbReference>
<evidence type="ECO:0000256" key="2">
    <source>
        <dbReference type="ARBA" id="ARBA00022917"/>
    </source>
</evidence>
<dbReference type="NCBIfam" id="TIGR00323">
    <property type="entry name" value="eIF-6"/>
    <property type="match status" value="1"/>
</dbReference>
<dbReference type="RefSeq" id="WP_067090554.1">
    <property type="nucleotide sequence ID" value="NZ_LWMV01000158.1"/>
</dbReference>
<dbReference type="GO" id="GO:0043022">
    <property type="term" value="F:ribosome binding"/>
    <property type="evidence" value="ECO:0007669"/>
    <property type="project" value="InterPro"/>
</dbReference>
<dbReference type="HAMAP" id="MF_00032">
    <property type="entry name" value="eIF_6"/>
    <property type="match status" value="1"/>
</dbReference>
<dbReference type="STRING" id="49547.MBCUR_08140"/>
<dbReference type="GO" id="GO:0003743">
    <property type="term" value="F:translation initiation factor activity"/>
    <property type="evidence" value="ECO:0007669"/>
    <property type="project" value="UniProtKB-UniRule"/>
</dbReference>